<comment type="caution">
    <text evidence="1">The sequence shown here is derived from an EMBL/GenBank/DDBJ whole genome shotgun (WGS) entry which is preliminary data.</text>
</comment>
<accession>A0A2T2WPD0</accession>
<protein>
    <recommendedName>
        <fullName evidence="3">NIPSNAP domain-containing protein</fullName>
    </recommendedName>
</protein>
<dbReference type="AlphaFoldDB" id="A0A2T2WPD0"/>
<dbReference type="EMBL" id="PXYV01000001">
    <property type="protein sequence ID" value="PSR24074.1"/>
    <property type="molecule type" value="Genomic_DNA"/>
</dbReference>
<evidence type="ECO:0008006" key="3">
    <source>
        <dbReference type="Google" id="ProtNLM"/>
    </source>
</evidence>
<sequence length="99" mass="11548">MTRYTIDFRAVPGKSSEAMQLFSEMKEYFHKTHQKTLDVYYQAFGAPGAFQATMDFETLSELETLAQSIRRDPQYKSLSDRARSIFTSDSFTTTVYYRL</sequence>
<evidence type="ECO:0000313" key="1">
    <source>
        <dbReference type="EMBL" id="PSR24074.1"/>
    </source>
</evidence>
<organism evidence="1 2">
    <name type="scientific">Sulfobacillus acidophilus</name>
    <dbReference type="NCBI Taxonomy" id="53633"/>
    <lineage>
        <taxon>Bacteria</taxon>
        <taxon>Bacillati</taxon>
        <taxon>Bacillota</taxon>
        <taxon>Clostridia</taxon>
        <taxon>Eubacteriales</taxon>
        <taxon>Clostridiales Family XVII. Incertae Sedis</taxon>
        <taxon>Sulfobacillus</taxon>
    </lineage>
</organism>
<evidence type="ECO:0000313" key="2">
    <source>
        <dbReference type="Proteomes" id="UP000241848"/>
    </source>
</evidence>
<name>A0A2T2WPD0_9FIRM</name>
<proteinExistence type="predicted"/>
<gene>
    <name evidence="1" type="ORF">C7B45_00180</name>
</gene>
<dbReference type="Proteomes" id="UP000241848">
    <property type="component" value="Unassembled WGS sequence"/>
</dbReference>
<reference evidence="1 2" key="1">
    <citation type="journal article" date="2014" name="BMC Genomics">
        <title>Comparison of environmental and isolate Sulfobacillus genomes reveals diverse carbon, sulfur, nitrogen, and hydrogen metabolisms.</title>
        <authorList>
            <person name="Justice N.B."/>
            <person name="Norman A."/>
            <person name="Brown C.T."/>
            <person name="Singh A."/>
            <person name="Thomas B.C."/>
            <person name="Banfield J.F."/>
        </authorList>
    </citation>
    <scope>NUCLEOTIDE SEQUENCE [LARGE SCALE GENOMIC DNA]</scope>
    <source>
        <strain evidence="1">AMDSBA3</strain>
    </source>
</reference>